<protein>
    <recommendedName>
        <fullName evidence="4 13">GPI ethanolamine phosphate transferase 1</fullName>
        <ecNumber evidence="13">2.-.-.-</ecNumber>
    </recommendedName>
</protein>
<evidence type="ECO:0000259" key="14">
    <source>
        <dbReference type="Pfam" id="PF04987"/>
    </source>
</evidence>
<dbReference type="GO" id="GO:0006506">
    <property type="term" value="P:GPI anchor biosynthetic process"/>
    <property type="evidence" value="ECO:0007669"/>
    <property type="project" value="UniProtKB-UniPathway"/>
</dbReference>
<keyword evidence="8 13" id="KW-0256">Endoplasmic reticulum</keyword>
<organism evidence="15 16">
    <name type="scientific">Petromyces alliaceus</name>
    <name type="common">Aspergillus alliaceus</name>
    <dbReference type="NCBI Taxonomy" id="209559"/>
    <lineage>
        <taxon>Eukaryota</taxon>
        <taxon>Fungi</taxon>
        <taxon>Dikarya</taxon>
        <taxon>Ascomycota</taxon>
        <taxon>Pezizomycotina</taxon>
        <taxon>Eurotiomycetes</taxon>
        <taxon>Eurotiomycetidae</taxon>
        <taxon>Eurotiales</taxon>
        <taxon>Aspergillaceae</taxon>
        <taxon>Aspergillus</taxon>
        <taxon>Aspergillus subgen. Circumdati</taxon>
    </lineage>
</organism>
<keyword evidence="7 13" id="KW-0812">Transmembrane</keyword>
<dbReference type="InterPro" id="IPR017852">
    <property type="entry name" value="GPI_EtnP_transferase_1_C"/>
</dbReference>
<dbReference type="Pfam" id="PF04987">
    <property type="entry name" value="PigN"/>
    <property type="match status" value="2"/>
</dbReference>
<evidence type="ECO:0000256" key="11">
    <source>
        <dbReference type="ARBA" id="ARBA00023180"/>
    </source>
</evidence>
<dbReference type="AlphaFoldDB" id="A0A8H5ZWZ7"/>
<dbReference type="SUPFAM" id="SSF53649">
    <property type="entry name" value="Alkaline phosphatase-like"/>
    <property type="match status" value="1"/>
</dbReference>
<evidence type="ECO:0000256" key="3">
    <source>
        <dbReference type="ARBA" id="ARBA00008400"/>
    </source>
</evidence>
<dbReference type="InterPro" id="IPR007070">
    <property type="entry name" value="GPI_EtnP_transferase_1"/>
</dbReference>
<evidence type="ECO:0000313" key="16">
    <source>
        <dbReference type="Proteomes" id="UP000541154"/>
    </source>
</evidence>
<evidence type="ECO:0000256" key="5">
    <source>
        <dbReference type="ARBA" id="ARBA00022502"/>
    </source>
</evidence>
<evidence type="ECO:0000256" key="13">
    <source>
        <dbReference type="RuleBase" id="RU367138"/>
    </source>
</evidence>
<comment type="function">
    <text evidence="12 13">Ethanolamine phosphate transferase involved in glycosylphosphatidylinositol-anchor biosynthesis. Transfers ethanolamine phosphate to the first alpha-1,4-linked mannose of the glycosylphosphatidylinositol precursor of GPI-anchor.</text>
</comment>
<evidence type="ECO:0000256" key="2">
    <source>
        <dbReference type="ARBA" id="ARBA00004687"/>
    </source>
</evidence>
<keyword evidence="16" id="KW-1185">Reference proteome</keyword>
<dbReference type="PANTHER" id="PTHR12250:SF0">
    <property type="entry name" value="GPI ETHANOLAMINE PHOSPHATE TRANSFERASE 1"/>
    <property type="match status" value="1"/>
</dbReference>
<dbReference type="InterPro" id="IPR017850">
    <property type="entry name" value="Alkaline_phosphatase_core_sf"/>
</dbReference>
<evidence type="ECO:0000313" key="15">
    <source>
        <dbReference type="EMBL" id="KAF5857846.1"/>
    </source>
</evidence>
<evidence type="ECO:0000256" key="7">
    <source>
        <dbReference type="ARBA" id="ARBA00022692"/>
    </source>
</evidence>
<feature type="domain" description="GPI ethanolamine phosphate transferase 1 C-terminal" evidence="14">
    <location>
        <begin position="388"/>
        <end position="651"/>
    </location>
</feature>
<dbReference type="Pfam" id="PF01663">
    <property type="entry name" value="Phosphodiest"/>
    <property type="match status" value="1"/>
</dbReference>
<evidence type="ECO:0000256" key="6">
    <source>
        <dbReference type="ARBA" id="ARBA00022679"/>
    </source>
</evidence>
<dbReference type="UniPathway" id="UPA00196"/>
<comment type="pathway">
    <text evidence="2 13">Glycolipid biosynthesis; glycosylphosphatidylinositol-anchor biosynthesis.</text>
</comment>
<comment type="caution">
    <text evidence="15">The sequence shown here is derived from an EMBL/GenBank/DDBJ whole genome shotgun (WGS) entry which is preliminary data.</text>
</comment>
<feature type="transmembrane region" description="Helical" evidence="13">
    <location>
        <begin position="773"/>
        <end position="792"/>
    </location>
</feature>
<dbReference type="InterPro" id="IPR002591">
    <property type="entry name" value="Phosphodiest/P_Trfase"/>
</dbReference>
<evidence type="ECO:0000256" key="10">
    <source>
        <dbReference type="ARBA" id="ARBA00023136"/>
    </source>
</evidence>
<reference evidence="15 16" key="1">
    <citation type="submission" date="2019-04" db="EMBL/GenBank/DDBJ databases">
        <title>Aspergillus burnettii sp. nov., novel species from soil in southeast Queensland.</title>
        <authorList>
            <person name="Gilchrist C.L.M."/>
            <person name="Pitt J.I."/>
            <person name="Lange L."/>
            <person name="Lacey H.J."/>
            <person name="Vuong D."/>
            <person name="Midgley D.J."/>
            <person name="Greenfield P."/>
            <person name="Bradbury M."/>
            <person name="Lacey E."/>
            <person name="Busk P.K."/>
            <person name="Pilgaard B."/>
            <person name="Chooi Y.H."/>
            <person name="Piggott A.M."/>
        </authorList>
    </citation>
    <scope>NUCLEOTIDE SEQUENCE [LARGE SCALE GENOMIC DNA]</scope>
    <source>
        <strain evidence="15 16">FRR 5400</strain>
    </source>
</reference>
<dbReference type="PANTHER" id="PTHR12250">
    <property type="entry name" value="PHOSPHATIDYLINOSITOL GLYCAN, CLASS N"/>
    <property type="match status" value="1"/>
</dbReference>
<dbReference type="Proteomes" id="UP000541154">
    <property type="component" value="Unassembled WGS sequence"/>
</dbReference>
<feature type="transmembrane region" description="Helical" evidence="13">
    <location>
        <begin position="740"/>
        <end position="761"/>
    </location>
</feature>
<dbReference type="GO" id="GO:0051377">
    <property type="term" value="F:mannose-ethanolamine phosphotransferase activity"/>
    <property type="evidence" value="ECO:0007669"/>
    <property type="project" value="UniProtKB-UniRule"/>
</dbReference>
<feature type="transmembrane region" description="Helical" evidence="13">
    <location>
        <begin position="502"/>
        <end position="520"/>
    </location>
</feature>
<feature type="transmembrane region" description="Helical" evidence="13">
    <location>
        <begin position="701"/>
        <end position="720"/>
    </location>
</feature>
<sequence>MARLSGLQFLGVAITFHLLYVCSIFDVYFVSPVVGGMKAHRVQTSGPPPAQRVVLFVADGLRADKTFQQFPDPSPDAPTNKTAQILRHLTPFLRSRVLEYGTFGVSHTRVPTESRPGHVALLAGLYEDVSAVTTGWKLNPEGFDSVLNRSRHTWSWGGLDILPMFAEGADPGRVDTYMYSADAEDFSKDATKLDRWVFDGVKRFFSSAAEDGELEAALRQDQNIFFLHLLGLDTSGHSYRPYSREYLYNVQVVDQGVREMTDLFEAFFADDQTAFIFTADHGMTYLAGIPFPVNSVGQLPLSYIDADKSGQAEAMLVNTQEILEMYRAKEHLTMARKLWYIPFAGLTDNRDQTISQEEIISRIRAAIDQGNPEKAIQDCQKLINLTFQGLRYLQTYDWLFLRALISVGYLGWIAFALTTALTQHGLLNPDENVQLNRSTVKVSVLVIISIVLLALLYRQSSPYQYYAYATFPILFWADVLAYRETWIRVVRTISKQFYASNVTTGPVGGLALGLLLEAIVQSFHDRTIYMLVYLLAIFWPVLYGAEFILANWFLCLAWALQCASMSIFTLLPANKTEDTTLITLGGLLMFAFGRETVATDRISKVLLTLQVGLVPLALLVTLSAAACLRSKEGLPRLTQILGWAILGSLLLLHKRHGTLFTWVQLESRVFQFHQLPPISSSSKESNPPFQVRSLYLSDARIAVFFLYLSHSAFFSTGNVASISSFSLNAVLRLIPVFEPFSQSALLILKILAPFVLVSANLGILTRSLRLRPGALFVLVVAASDYLTLRFFWRVRDEGSWLEIGESITVFVLVSLL</sequence>
<dbReference type="InterPro" id="IPR037671">
    <property type="entry name" value="PIGN_N"/>
</dbReference>
<proteinExistence type="inferred from homology"/>
<feature type="transmembrane region" description="Helical" evidence="13">
    <location>
        <begin position="634"/>
        <end position="652"/>
    </location>
</feature>
<name>A0A8H5ZWZ7_PETAA</name>
<comment type="subcellular location">
    <subcellularLocation>
        <location evidence="1 13">Endoplasmic reticulum membrane</location>
        <topology evidence="1 13">Multi-pass membrane protein</topology>
    </subcellularLocation>
</comment>
<feature type="domain" description="GPI ethanolamine phosphate transferase 1 C-terminal" evidence="14">
    <location>
        <begin position="658"/>
        <end position="799"/>
    </location>
</feature>
<feature type="transmembrane region" description="Helical" evidence="13">
    <location>
        <begin position="399"/>
        <end position="420"/>
    </location>
</feature>
<dbReference type="Gene3D" id="3.40.720.10">
    <property type="entry name" value="Alkaline Phosphatase, subunit A"/>
    <property type="match status" value="1"/>
</dbReference>
<evidence type="ECO:0000256" key="4">
    <source>
        <dbReference type="ARBA" id="ARBA00020831"/>
    </source>
</evidence>
<dbReference type="EMBL" id="SPNV01000234">
    <property type="protein sequence ID" value="KAF5857846.1"/>
    <property type="molecule type" value="Genomic_DNA"/>
</dbReference>
<evidence type="ECO:0000256" key="9">
    <source>
        <dbReference type="ARBA" id="ARBA00022989"/>
    </source>
</evidence>
<keyword evidence="9 13" id="KW-1133">Transmembrane helix</keyword>
<keyword evidence="11" id="KW-0325">Glycoprotein</keyword>
<gene>
    <name evidence="15" type="primary">MCD4_1</name>
    <name evidence="15" type="ORF">ETB97_005190</name>
</gene>
<dbReference type="GO" id="GO:0005789">
    <property type="term" value="C:endoplasmic reticulum membrane"/>
    <property type="evidence" value="ECO:0007669"/>
    <property type="project" value="UniProtKB-SubCell"/>
</dbReference>
<evidence type="ECO:0000256" key="8">
    <source>
        <dbReference type="ARBA" id="ARBA00022824"/>
    </source>
</evidence>
<comment type="caution">
    <text evidence="13">Lacks conserved residue(s) required for the propagation of feature annotation.</text>
</comment>
<feature type="transmembrane region" description="Helical" evidence="13">
    <location>
        <begin position="605"/>
        <end position="628"/>
    </location>
</feature>
<dbReference type="EC" id="2.-.-.-" evidence="13"/>
<keyword evidence="10 13" id="KW-0472">Membrane</keyword>
<comment type="similarity">
    <text evidence="3 13">Belongs to the PIGG/PIGN/PIGO family. PIGN subfamily.</text>
</comment>
<keyword evidence="5 13" id="KW-0337">GPI-anchor biosynthesis</keyword>
<evidence type="ECO:0000256" key="12">
    <source>
        <dbReference type="ARBA" id="ARBA00024850"/>
    </source>
</evidence>
<evidence type="ECO:0000256" key="1">
    <source>
        <dbReference type="ARBA" id="ARBA00004477"/>
    </source>
</evidence>
<feature type="transmembrane region" description="Helical" evidence="13">
    <location>
        <begin position="532"/>
        <end position="560"/>
    </location>
</feature>
<feature type="non-terminal residue" evidence="15">
    <location>
        <position position="816"/>
    </location>
</feature>
<accession>A0A8H5ZWZ7</accession>
<keyword evidence="6 13" id="KW-0808">Transferase</keyword>
<feature type="transmembrane region" description="Helical" evidence="13">
    <location>
        <begin position="6"/>
        <end position="31"/>
    </location>
</feature>
<feature type="transmembrane region" description="Helical" evidence="13">
    <location>
        <begin position="440"/>
        <end position="458"/>
    </location>
</feature>
<dbReference type="CDD" id="cd16020">
    <property type="entry name" value="GPI_EPT_1"/>
    <property type="match status" value="1"/>
</dbReference>